<reference evidence="1 2" key="1">
    <citation type="journal article" date="2015" name="Antonie Van Leeuwenhoek">
        <title>Prauserella endophytica sp. nov., an endophytic actinobacterium isolated from Tamarix taklamakanensis.</title>
        <authorList>
            <person name="Liu J.M."/>
            <person name="Habden X."/>
            <person name="Guo L."/>
            <person name="Tuo L."/>
            <person name="Jiang Z.K."/>
            <person name="Liu S.W."/>
            <person name="Liu X.F."/>
            <person name="Chen L."/>
            <person name="Li R.F."/>
            <person name="Zhang Y.Q."/>
            <person name="Sun C.H."/>
        </authorList>
    </citation>
    <scope>NUCLEOTIDE SEQUENCE [LARGE SCALE GENOMIC DNA]</scope>
    <source>
        <strain evidence="1 2">CGMCC 4.7182</strain>
    </source>
</reference>
<accession>A0ABY2S801</accession>
<dbReference type="EMBL" id="SWMS01000004">
    <property type="protein sequence ID" value="TKG72023.1"/>
    <property type="molecule type" value="Genomic_DNA"/>
</dbReference>
<protein>
    <recommendedName>
        <fullName evidence="3">Arginine repressor</fullName>
    </recommendedName>
</protein>
<evidence type="ECO:0000313" key="2">
    <source>
        <dbReference type="Proteomes" id="UP000309992"/>
    </source>
</evidence>
<proteinExistence type="predicted"/>
<organism evidence="1 2">
    <name type="scientific">Prauserella endophytica</name>
    <dbReference type="NCBI Taxonomy" id="1592324"/>
    <lineage>
        <taxon>Bacteria</taxon>
        <taxon>Bacillati</taxon>
        <taxon>Actinomycetota</taxon>
        <taxon>Actinomycetes</taxon>
        <taxon>Pseudonocardiales</taxon>
        <taxon>Pseudonocardiaceae</taxon>
        <taxon>Prauserella</taxon>
        <taxon>Prauserella coralliicola group</taxon>
    </lineage>
</organism>
<evidence type="ECO:0008006" key="3">
    <source>
        <dbReference type="Google" id="ProtNLM"/>
    </source>
</evidence>
<keyword evidence="2" id="KW-1185">Reference proteome</keyword>
<sequence>MESRMDQRERTEILEAAGFTVLGEAADVHGTTPEAATRSVANLAVRPQIRVDAEADDSVGRTEQAWRDNAEAVGLLAEDGSCYVCITGPGAFELPWALVRPPSRPGFLSGLLERAGSIDVVSIAASGSPVVGLFEEEDENWIINVELPR</sequence>
<comment type="caution">
    <text evidence="1">The sequence shown here is derived from an EMBL/GenBank/DDBJ whole genome shotgun (WGS) entry which is preliminary data.</text>
</comment>
<name>A0ABY2S801_9PSEU</name>
<dbReference type="Proteomes" id="UP000309992">
    <property type="component" value="Unassembled WGS sequence"/>
</dbReference>
<evidence type="ECO:0000313" key="1">
    <source>
        <dbReference type="EMBL" id="TKG72023.1"/>
    </source>
</evidence>
<gene>
    <name evidence="1" type="ORF">FCN18_10650</name>
</gene>